<dbReference type="InterPro" id="IPR000792">
    <property type="entry name" value="Tscrpt_reg_LuxR_C"/>
</dbReference>
<dbReference type="SUPFAM" id="SSF46894">
    <property type="entry name" value="C-terminal effector domain of the bipartite response regulators"/>
    <property type="match status" value="1"/>
</dbReference>
<evidence type="ECO:0000256" key="3">
    <source>
        <dbReference type="ARBA" id="ARBA00023163"/>
    </source>
</evidence>
<evidence type="ECO:0000256" key="2">
    <source>
        <dbReference type="ARBA" id="ARBA00023125"/>
    </source>
</evidence>
<dbReference type="Pfam" id="PF00196">
    <property type="entry name" value="GerE"/>
    <property type="match status" value="1"/>
</dbReference>
<keyword evidence="7" id="KW-1185">Reference proteome</keyword>
<dbReference type="PROSITE" id="PS50043">
    <property type="entry name" value="HTH_LUXR_2"/>
    <property type="match status" value="1"/>
</dbReference>
<dbReference type="CDD" id="cd06170">
    <property type="entry name" value="LuxR_C_like"/>
    <property type="match status" value="1"/>
</dbReference>
<proteinExistence type="predicted"/>
<keyword evidence="4" id="KW-0472">Membrane</keyword>
<evidence type="ECO:0000256" key="4">
    <source>
        <dbReference type="SAM" id="Phobius"/>
    </source>
</evidence>
<feature type="transmembrane region" description="Helical" evidence="4">
    <location>
        <begin position="5"/>
        <end position="22"/>
    </location>
</feature>
<reference evidence="6" key="1">
    <citation type="submission" date="2024-03" db="EMBL/GenBank/DDBJ databases">
        <title>Human intestinal bacterial collection.</title>
        <authorList>
            <person name="Pauvert C."/>
            <person name="Hitch T.C.A."/>
            <person name="Clavel T."/>
        </authorList>
    </citation>
    <scope>NUCLEOTIDE SEQUENCE [LARGE SCALE GENOMIC DNA]</scope>
    <source>
        <strain evidence="6">CLA-AA-H89B</strain>
    </source>
</reference>
<keyword evidence="4" id="KW-1133">Transmembrane helix</keyword>
<evidence type="ECO:0000259" key="5">
    <source>
        <dbReference type="PROSITE" id="PS50043"/>
    </source>
</evidence>
<organism evidence="6 7">
    <name type="scientific">Lachnospira intestinalis</name>
    <dbReference type="NCBI Taxonomy" id="3133158"/>
    <lineage>
        <taxon>Bacteria</taxon>
        <taxon>Bacillati</taxon>
        <taxon>Bacillota</taxon>
        <taxon>Clostridia</taxon>
        <taxon>Lachnospirales</taxon>
        <taxon>Lachnospiraceae</taxon>
        <taxon>Lachnospira</taxon>
    </lineage>
</organism>
<keyword evidence="4" id="KW-0812">Transmembrane</keyword>
<dbReference type="PANTHER" id="PTHR44688:SF16">
    <property type="entry name" value="DNA-BINDING TRANSCRIPTIONAL ACTIVATOR DEVR_DOSR"/>
    <property type="match status" value="1"/>
</dbReference>
<dbReference type="InterPro" id="IPR036388">
    <property type="entry name" value="WH-like_DNA-bd_sf"/>
</dbReference>
<evidence type="ECO:0000313" key="6">
    <source>
        <dbReference type="EMBL" id="MEQ2555228.1"/>
    </source>
</evidence>
<dbReference type="PRINTS" id="PR00038">
    <property type="entry name" value="HTHLUXR"/>
</dbReference>
<protein>
    <submittedName>
        <fullName evidence="6">Helix-turn-helix transcriptional regulator</fullName>
    </submittedName>
</protein>
<evidence type="ECO:0000256" key="1">
    <source>
        <dbReference type="ARBA" id="ARBA00023015"/>
    </source>
</evidence>
<dbReference type="PROSITE" id="PS00622">
    <property type="entry name" value="HTH_LUXR_1"/>
    <property type="match status" value="1"/>
</dbReference>
<feature type="domain" description="HTH luxR-type" evidence="5">
    <location>
        <begin position="199"/>
        <end position="259"/>
    </location>
</feature>
<name>A0ABV1H687_9FIRM</name>
<keyword evidence="1" id="KW-0805">Transcription regulation</keyword>
<comment type="caution">
    <text evidence="6">The sequence shown here is derived from an EMBL/GenBank/DDBJ whole genome shotgun (WGS) entry which is preliminary data.</text>
</comment>
<keyword evidence="2" id="KW-0238">DNA-binding</keyword>
<dbReference type="InterPro" id="IPR016032">
    <property type="entry name" value="Sig_transdc_resp-reg_C-effctor"/>
</dbReference>
<gene>
    <name evidence="6" type="ORF">WMO37_09450</name>
</gene>
<keyword evidence="3" id="KW-0804">Transcription</keyword>
<dbReference type="SMART" id="SM00421">
    <property type="entry name" value="HTH_LUXR"/>
    <property type="match status" value="1"/>
</dbReference>
<sequence length="259" mass="29531">MKKFIVKFATVILYVLMVAYLSEFKIGLLLDWKALAAVFSGSLLFSVPAVFNTDSRSSWRNTFCKNIITAGYIATFLFLFARLNQPKGYENLLADIALNCRPLLYSLILYILLKPEKPAEEDEPVGDVTEESESIREDCEQEGSVLQEKNMKNIQKEYAQKEVLKESAIEVKESTAGRYESGIGQNTDKRDKTAEQIYYAFRNKGLTQREAEVARLACSGRSNKEIAEELVISETTVKKHMQHIFEKLEIGSREELRNM</sequence>
<dbReference type="Proteomes" id="UP001546774">
    <property type="component" value="Unassembled WGS sequence"/>
</dbReference>
<dbReference type="EMBL" id="JBBMFS010000007">
    <property type="protein sequence ID" value="MEQ2555228.1"/>
    <property type="molecule type" value="Genomic_DNA"/>
</dbReference>
<feature type="transmembrane region" description="Helical" evidence="4">
    <location>
        <begin position="34"/>
        <end position="51"/>
    </location>
</feature>
<evidence type="ECO:0000313" key="7">
    <source>
        <dbReference type="Proteomes" id="UP001546774"/>
    </source>
</evidence>
<dbReference type="Gene3D" id="1.10.10.10">
    <property type="entry name" value="Winged helix-like DNA-binding domain superfamily/Winged helix DNA-binding domain"/>
    <property type="match status" value="1"/>
</dbReference>
<feature type="transmembrane region" description="Helical" evidence="4">
    <location>
        <begin position="63"/>
        <end position="81"/>
    </location>
</feature>
<dbReference type="PANTHER" id="PTHR44688">
    <property type="entry name" value="DNA-BINDING TRANSCRIPTIONAL ACTIVATOR DEVR_DOSR"/>
    <property type="match status" value="1"/>
</dbReference>
<accession>A0ABV1H687</accession>